<evidence type="ECO:0000313" key="9">
    <source>
        <dbReference type="EMBL" id="KUP08840.1"/>
    </source>
</evidence>
<dbReference type="EMBL" id="LDYG01000007">
    <property type="protein sequence ID" value="KUP08840.1"/>
    <property type="molecule type" value="Genomic_DNA"/>
</dbReference>
<feature type="transmembrane region" description="Helical" evidence="7">
    <location>
        <begin position="31"/>
        <end position="49"/>
    </location>
</feature>
<dbReference type="OrthoDB" id="1796697at2"/>
<dbReference type="AlphaFoldDB" id="A0A147KBQ8"/>
<dbReference type="Pfam" id="PF04239">
    <property type="entry name" value="DUF421"/>
    <property type="match status" value="1"/>
</dbReference>
<feature type="domain" description="YetF C-terminal" evidence="8">
    <location>
        <begin position="78"/>
        <end position="178"/>
    </location>
</feature>
<dbReference type="PANTHER" id="PTHR34582">
    <property type="entry name" value="UPF0702 TRANSMEMBRANE PROTEIN YCAP"/>
    <property type="match status" value="1"/>
</dbReference>
<keyword evidence="4 7" id="KW-0812">Transmembrane</keyword>
<evidence type="ECO:0000313" key="10">
    <source>
        <dbReference type="Proteomes" id="UP000074108"/>
    </source>
</evidence>
<accession>A0A147KBQ8</accession>
<evidence type="ECO:0000259" key="8">
    <source>
        <dbReference type="Pfam" id="PF04239"/>
    </source>
</evidence>
<evidence type="ECO:0000256" key="1">
    <source>
        <dbReference type="ARBA" id="ARBA00004651"/>
    </source>
</evidence>
<dbReference type="InterPro" id="IPR023090">
    <property type="entry name" value="UPF0702_alpha/beta_dom_sf"/>
</dbReference>
<sequence length="204" mass="23237">MEFHWIWKAVLIVFVGTILLRIAGRKSISQMTLAQTVIMIGIGSLLIQPLAGKNIWVTFGVGMMLVLTLVVTEYLQVKFDWFETFITGKSKIIIDNGVIQEDSLKKLRMTVDQLEMKLRQQSINKLQDVKYATLEPNGQVGVELQYDAMPATKKEIQELMSEIQHLKTSLNIMSMAQDIPTNQGDIFEEVVNNRHNTEPPDFLK</sequence>
<evidence type="ECO:0000256" key="4">
    <source>
        <dbReference type="ARBA" id="ARBA00022692"/>
    </source>
</evidence>
<evidence type="ECO:0000256" key="5">
    <source>
        <dbReference type="ARBA" id="ARBA00022989"/>
    </source>
</evidence>
<dbReference type="PATRIC" id="fig|1150625.3.peg.439"/>
<feature type="transmembrane region" description="Helical" evidence="7">
    <location>
        <begin position="6"/>
        <end position="24"/>
    </location>
</feature>
<dbReference type="InterPro" id="IPR007353">
    <property type="entry name" value="DUF421"/>
</dbReference>
<organism evidence="9 10">
    <name type="scientific">Bacillus coahuilensis p1.1.43</name>
    <dbReference type="NCBI Taxonomy" id="1150625"/>
    <lineage>
        <taxon>Bacteria</taxon>
        <taxon>Bacillati</taxon>
        <taxon>Bacillota</taxon>
        <taxon>Bacilli</taxon>
        <taxon>Bacillales</taxon>
        <taxon>Bacillaceae</taxon>
        <taxon>Bacillus</taxon>
    </lineage>
</organism>
<evidence type="ECO:0000256" key="2">
    <source>
        <dbReference type="ARBA" id="ARBA00006448"/>
    </source>
</evidence>
<comment type="caution">
    <text evidence="9">The sequence shown here is derived from an EMBL/GenBank/DDBJ whole genome shotgun (WGS) entry which is preliminary data.</text>
</comment>
<dbReference type="GO" id="GO:0005886">
    <property type="term" value="C:plasma membrane"/>
    <property type="evidence" value="ECO:0007669"/>
    <property type="project" value="UniProtKB-SubCell"/>
</dbReference>
<protein>
    <recommendedName>
        <fullName evidence="8">YetF C-terminal domain-containing protein</fullName>
    </recommendedName>
</protein>
<reference evidence="9 10" key="1">
    <citation type="journal article" date="2016" name="Front. Microbiol.">
        <title>Microevolution Analysis of Bacillus coahuilensis Unveils Differences in Phosphorus Acquisition Strategies and Their Regulation.</title>
        <authorList>
            <person name="Gomez-Lunar Z."/>
            <person name="Hernandez-Gonzalez I."/>
            <person name="Rodriguez-Torres M.D."/>
            <person name="Souza V."/>
            <person name="Olmedo-Alvarez G."/>
        </authorList>
    </citation>
    <scope>NUCLEOTIDE SEQUENCE [LARGE SCALE GENOMIC DNA]</scope>
    <source>
        <strain evidence="10">p1.1.43</strain>
    </source>
</reference>
<comment type="similarity">
    <text evidence="2">Belongs to the UPF0702 family.</text>
</comment>
<comment type="subcellular location">
    <subcellularLocation>
        <location evidence="1">Cell membrane</location>
        <topology evidence="1">Multi-pass membrane protein</topology>
    </subcellularLocation>
</comment>
<keyword evidence="10" id="KW-1185">Reference proteome</keyword>
<keyword evidence="3" id="KW-1003">Cell membrane</keyword>
<dbReference type="STRING" id="1150625.Q75_02075"/>
<feature type="transmembrane region" description="Helical" evidence="7">
    <location>
        <begin position="55"/>
        <end position="75"/>
    </location>
</feature>
<dbReference type="PANTHER" id="PTHR34582:SF2">
    <property type="entry name" value="UPF0702 TRANSMEMBRANE PROTEIN YDFR"/>
    <property type="match status" value="1"/>
</dbReference>
<evidence type="ECO:0000256" key="6">
    <source>
        <dbReference type="ARBA" id="ARBA00023136"/>
    </source>
</evidence>
<dbReference type="Proteomes" id="UP000074108">
    <property type="component" value="Unassembled WGS sequence"/>
</dbReference>
<evidence type="ECO:0000256" key="3">
    <source>
        <dbReference type="ARBA" id="ARBA00022475"/>
    </source>
</evidence>
<dbReference type="Gene3D" id="3.30.240.20">
    <property type="entry name" value="bsu07140 like domains"/>
    <property type="match status" value="1"/>
</dbReference>
<name>A0A147KBQ8_9BACI</name>
<proteinExistence type="inferred from homology"/>
<keyword evidence="6 7" id="KW-0472">Membrane</keyword>
<keyword evidence="5 7" id="KW-1133">Transmembrane helix</keyword>
<gene>
    <name evidence="9" type="ORF">Q75_02075</name>
</gene>
<evidence type="ECO:0000256" key="7">
    <source>
        <dbReference type="SAM" id="Phobius"/>
    </source>
</evidence>
<dbReference type="RefSeq" id="WP_059350191.1">
    <property type="nucleotide sequence ID" value="NZ_LDYG01000007.1"/>
</dbReference>